<dbReference type="OrthoDB" id="1934999at2759"/>
<feature type="transmembrane region" description="Helical" evidence="1">
    <location>
        <begin position="110"/>
        <end position="130"/>
    </location>
</feature>
<sequence>MATLYSSHLLSASSPSMKMALNTRPPLFQGFKEGLSQRIKESGCSFGFKSYGLVQNPVPNIFCAINMAAGRSNDPEKTNLDHLMDKARKLWESSPQPVKSFPWNRTLDNFIQLTLDLILAVVKYLSVPLLVVTSLSEMSYCAHERKLKLVPFPIFLGIAVAGVLRQTALDISPLLKDAEVPWHLICMAIFFTLLKLPGPYYPYWGRIFIPHFANGGLFRTLWFALLWYRRPQKASRTTLSHDSEEKS</sequence>
<keyword evidence="1" id="KW-1133">Transmembrane helix</keyword>
<dbReference type="eggNOG" id="ENOG502RXTS">
    <property type="taxonomic scope" value="Eukaryota"/>
</dbReference>
<reference evidence="3" key="1">
    <citation type="submission" date="2013-01" db="EMBL/GenBank/DDBJ databases">
        <title>Draft Genome Sequence of a Mulberry Tree, Morus notabilis C.K. Schneid.</title>
        <authorList>
            <person name="He N."/>
            <person name="Zhao S."/>
        </authorList>
    </citation>
    <scope>NUCLEOTIDE SEQUENCE</scope>
</reference>
<keyword evidence="3" id="KW-1185">Reference proteome</keyword>
<dbReference type="PANTHER" id="PTHR36000:SF2">
    <property type="entry name" value="DEFECTIVE 1273 PROTEIN, PUTATIVE-RELATED"/>
    <property type="match status" value="1"/>
</dbReference>
<name>W9R0W6_9ROSA</name>
<dbReference type="EMBL" id="KE344491">
    <property type="protein sequence ID" value="EXB63560.1"/>
    <property type="molecule type" value="Genomic_DNA"/>
</dbReference>
<keyword evidence="1" id="KW-0472">Membrane</keyword>
<accession>W9R0W6</accession>
<evidence type="ECO:0000313" key="2">
    <source>
        <dbReference type="EMBL" id="EXB63560.1"/>
    </source>
</evidence>
<proteinExistence type="predicted"/>
<feature type="transmembrane region" description="Helical" evidence="1">
    <location>
        <begin position="150"/>
        <end position="168"/>
    </location>
</feature>
<evidence type="ECO:0000313" key="3">
    <source>
        <dbReference type="Proteomes" id="UP000030645"/>
    </source>
</evidence>
<feature type="transmembrane region" description="Helical" evidence="1">
    <location>
        <begin position="207"/>
        <end position="228"/>
    </location>
</feature>
<dbReference type="PANTHER" id="PTHR36000">
    <property type="entry name" value="DEFECTIVE 1273 PROTEIN, PUTATIVE-RELATED"/>
    <property type="match status" value="1"/>
</dbReference>
<evidence type="ECO:0000256" key="1">
    <source>
        <dbReference type="SAM" id="Phobius"/>
    </source>
</evidence>
<keyword evidence="1" id="KW-0812">Transmembrane</keyword>
<organism evidence="2 3">
    <name type="scientific">Morus notabilis</name>
    <dbReference type="NCBI Taxonomy" id="981085"/>
    <lineage>
        <taxon>Eukaryota</taxon>
        <taxon>Viridiplantae</taxon>
        <taxon>Streptophyta</taxon>
        <taxon>Embryophyta</taxon>
        <taxon>Tracheophyta</taxon>
        <taxon>Spermatophyta</taxon>
        <taxon>Magnoliopsida</taxon>
        <taxon>eudicotyledons</taxon>
        <taxon>Gunneridae</taxon>
        <taxon>Pentapetalae</taxon>
        <taxon>rosids</taxon>
        <taxon>fabids</taxon>
        <taxon>Rosales</taxon>
        <taxon>Moraceae</taxon>
        <taxon>Moreae</taxon>
        <taxon>Morus</taxon>
    </lineage>
</organism>
<dbReference type="Proteomes" id="UP000030645">
    <property type="component" value="Unassembled WGS sequence"/>
</dbReference>
<dbReference type="STRING" id="981085.W9R0W6"/>
<dbReference type="AlphaFoldDB" id="W9R0W6"/>
<gene>
    <name evidence="2" type="ORF">L484_026898</name>
</gene>
<protein>
    <submittedName>
        <fullName evidence="2">Uncharacterized protein</fullName>
    </submittedName>
</protein>
<dbReference type="KEGG" id="mnt:21409533"/>